<accession>A0AAD8F9A7</accession>
<feature type="non-terminal residue" evidence="1">
    <location>
        <position position="78"/>
    </location>
</feature>
<sequence length="78" mass="8659">SNFIRLNVTLSRCYTGALYAPLSSIVQLIDCCALCAKYSLCKGINYHPTGRICDLITELTDVIGTNLLKPVPDCTYWK</sequence>
<reference evidence="1" key="2">
    <citation type="submission" date="2023-04" db="EMBL/GenBank/DDBJ databases">
        <authorList>
            <person name="Bu L."/>
            <person name="Lu L."/>
            <person name="Laidemitt M.R."/>
            <person name="Zhang S.M."/>
            <person name="Mutuku M."/>
            <person name="Mkoji G."/>
            <person name="Steinauer M."/>
            <person name="Loker E.S."/>
        </authorList>
    </citation>
    <scope>NUCLEOTIDE SEQUENCE</scope>
    <source>
        <strain evidence="1">KasaAsao</strain>
        <tissue evidence="1">Whole Snail</tissue>
    </source>
</reference>
<name>A0AAD8F9A7_BIOPF</name>
<feature type="non-terminal residue" evidence="1">
    <location>
        <position position="1"/>
    </location>
</feature>
<organism evidence="1 2">
    <name type="scientific">Biomphalaria pfeifferi</name>
    <name type="common">Bloodfluke planorb</name>
    <name type="synonym">Freshwater snail</name>
    <dbReference type="NCBI Taxonomy" id="112525"/>
    <lineage>
        <taxon>Eukaryota</taxon>
        <taxon>Metazoa</taxon>
        <taxon>Spiralia</taxon>
        <taxon>Lophotrochozoa</taxon>
        <taxon>Mollusca</taxon>
        <taxon>Gastropoda</taxon>
        <taxon>Heterobranchia</taxon>
        <taxon>Euthyneura</taxon>
        <taxon>Panpulmonata</taxon>
        <taxon>Hygrophila</taxon>
        <taxon>Lymnaeoidea</taxon>
        <taxon>Planorbidae</taxon>
        <taxon>Biomphalaria</taxon>
    </lineage>
</organism>
<proteinExistence type="predicted"/>
<comment type="caution">
    <text evidence="1">The sequence shown here is derived from an EMBL/GenBank/DDBJ whole genome shotgun (WGS) entry which is preliminary data.</text>
</comment>
<reference evidence="1" key="1">
    <citation type="journal article" date="2023" name="PLoS Negl. Trop. Dis.">
        <title>A genome sequence for Biomphalaria pfeifferi, the major vector snail for the human-infecting parasite Schistosoma mansoni.</title>
        <authorList>
            <person name="Bu L."/>
            <person name="Lu L."/>
            <person name="Laidemitt M.R."/>
            <person name="Zhang S.M."/>
            <person name="Mutuku M."/>
            <person name="Mkoji G."/>
            <person name="Steinauer M."/>
            <person name="Loker E.S."/>
        </authorList>
    </citation>
    <scope>NUCLEOTIDE SEQUENCE</scope>
    <source>
        <strain evidence="1">KasaAsao</strain>
    </source>
</reference>
<gene>
    <name evidence="1" type="ORF">Bpfe_015881</name>
</gene>
<protein>
    <recommendedName>
        <fullName evidence="3">Apple domain-containing protein</fullName>
    </recommendedName>
</protein>
<evidence type="ECO:0008006" key="3">
    <source>
        <dbReference type="Google" id="ProtNLM"/>
    </source>
</evidence>
<keyword evidence="2" id="KW-1185">Reference proteome</keyword>
<dbReference type="Proteomes" id="UP001233172">
    <property type="component" value="Unassembled WGS sequence"/>
</dbReference>
<dbReference type="EMBL" id="JASAOG010000075">
    <property type="protein sequence ID" value="KAK0054784.1"/>
    <property type="molecule type" value="Genomic_DNA"/>
</dbReference>
<evidence type="ECO:0000313" key="2">
    <source>
        <dbReference type="Proteomes" id="UP001233172"/>
    </source>
</evidence>
<dbReference type="AlphaFoldDB" id="A0AAD8F9A7"/>
<evidence type="ECO:0000313" key="1">
    <source>
        <dbReference type="EMBL" id="KAK0054784.1"/>
    </source>
</evidence>